<evidence type="ECO:0000256" key="5">
    <source>
        <dbReference type="SAM" id="Phobius"/>
    </source>
</evidence>
<dbReference type="SMART" id="SM00220">
    <property type="entry name" value="S_TKc"/>
    <property type="match status" value="1"/>
</dbReference>
<proteinExistence type="predicted"/>
<feature type="transmembrane region" description="Helical" evidence="5">
    <location>
        <begin position="169"/>
        <end position="192"/>
    </location>
</feature>
<dbReference type="InterPro" id="IPR017441">
    <property type="entry name" value="Protein_kinase_ATP_BS"/>
</dbReference>
<name>A0A813KH95_POLGL</name>
<dbReference type="PROSITE" id="PS00108">
    <property type="entry name" value="PROTEIN_KINASE_ST"/>
    <property type="match status" value="1"/>
</dbReference>
<feature type="binding site" evidence="3">
    <location>
        <position position="421"/>
    </location>
    <ligand>
        <name>ATP</name>
        <dbReference type="ChEBI" id="CHEBI:30616"/>
    </ligand>
</feature>
<dbReference type="InterPro" id="IPR008271">
    <property type="entry name" value="Ser/Thr_kinase_AS"/>
</dbReference>
<organism evidence="7 8">
    <name type="scientific">Polarella glacialis</name>
    <name type="common">Dinoflagellate</name>
    <dbReference type="NCBI Taxonomy" id="89957"/>
    <lineage>
        <taxon>Eukaryota</taxon>
        <taxon>Sar</taxon>
        <taxon>Alveolata</taxon>
        <taxon>Dinophyceae</taxon>
        <taxon>Suessiales</taxon>
        <taxon>Suessiaceae</taxon>
        <taxon>Polarella</taxon>
    </lineage>
</organism>
<dbReference type="Pfam" id="PF00069">
    <property type="entry name" value="Pkinase"/>
    <property type="match status" value="1"/>
</dbReference>
<evidence type="ECO:0000256" key="2">
    <source>
        <dbReference type="ARBA" id="ARBA00022840"/>
    </source>
</evidence>
<sequence length="693" mass="76542">MESADEADFSPTSPGPDLADLVPPRLSYTSGDLSSIPESSVTSQLSHLEEEEEEDPFSDWQQYIEFFPKLRCSRFRWSGFQLPLRFVDRELEQAFRRDQAEKLGRVVMTMGRVGTPLLAIFSLAYWLLFGVPVQEMQLRHLIELSGRFVALMIGLLMSVRNSFREEEVLVIFASLISLVLLCHCSRSAFLAGQTHHLDLRTPLEASESVSDSFTIAYISLLLGATFLAPIRCTRSACMIPIVAVMYLSFTLPLPAEYCEGGAHWRIWIALHLAAIATSFCAFRASNETKDRVELLKLRMLSAELTKEKVLRVEAEHQVDMGPFSSHWTSERKPVGVTGTKVNGSANATASICSSTISSLAFASECPSSMVALTMASMQKLVEAEQWLISPDDVELSNQILGYGGFGAVLKGNYLRTQVAVKSARASQPGKQKKEPRLPKLAQELRILRRIRHPNIVCFYGACITSDGSEVHLVEELLTGYSMNEMFKNGHVDALAFTAPARCEVLLGICSALAYLHGLLPAIVHGDLKPHNVMLDKDTAKPKLIDFGLSKLQLPRARMVGGTLKWQAPETFRQAEVTSVHPSADMFSFGRLAYFAMTGEVPLKDVAASDIIALAIQRIAPPLSWPESSIILGRDCQGLAQRCMSQVPEERPTSRAVLGELTARLAEPEQPNLSCEGVLLRPELVNWSGASWLN</sequence>
<keyword evidence="5" id="KW-1133">Transmembrane helix</keyword>
<evidence type="ECO:0000313" key="7">
    <source>
        <dbReference type="EMBL" id="CAE8704813.1"/>
    </source>
</evidence>
<feature type="transmembrane region" description="Helical" evidence="5">
    <location>
        <begin position="140"/>
        <end position="157"/>
    </location>
</feature>
<feature type="domain" description="Protein kinase" evidence="6">
    <location>
        <begin position="394"/>
        <end position="672"/>
    </location>
</feature>
<dbReference type="PANTHER" id="PTHR44329:SF214">
    <property type="entry name" value="PROTEIN KINASE DOMAIN-CONTAINING PROTEIN"/>
    <property type="match status" value="1"/>
</dbReference>
<feature type="transmembrane region" description="Helical" evidence="5">
    <location>
        <begin position="212"/>
        <end position="230"/>
    </location>
</feature>
<evidence type="ECO:0000256" key="4">
    <source>
        <dbReference type="SAM" id="MobiDB-lite"/>
    </source>
</evidence>
<evidence type="ECO:0000259" key="6">
    <source>
        <dbReference type="PROSITE" id="PS50011"/>
    </source>
</evidence>
<dbReference type="PANTHER" id="PTHR44329">
    <property type="entry name" value="SERINE/THREONINE-PROTEIN KINASE TNNI3K-RELATED"/>
    <property type="match status" value="1"/>
</dbReference>
<dbReference type="AlphaFoldDB" id="A0A813KH95"/>
<gene>
    <name evidence="7" type="ORF">PGLA2088_LOCUS33381</name>
</gene>
<dbReference type="EMBL" id="CAJNNW010030865">
    <property type="protein sequence ID" value="CAE8704813.1"/>
    <property type="molecule type" value="Genomic_DNA"/>
</dbReference>
<feature type="transmembrane region" description="Helical" evidence="5">
    <location>
        <begin position="237"/>
        <end position="254"/>
    </location>
</feature>
<keyword evidence="2 3" id="KW-0067">ATP-binding</keyword>
<dbReference type="Proteomes" id="UP000626109">
    <property type="component" value="Unassembled WGS sequence"/>
</dbReference>
<dbReference type="SUPFAM" id="SSF56112">
    <property type="entry name" value="Protein kinase-like (PK-like)"/>
    <property type="match status" value="1"/>
</dbReference>
<feature type="region of interest" description="Disordered" evidence="4">
    <location>
        <begin position="1"/>
        <end position="54"/>
    </location>
</feature>
<keyword evidence="5" id="KW-0472">Membrane</keyword>
<keyword evidence="5" id="KW-0812">Transmembrane</keyword>
<protein>
    <recommendedName>
        <fullName evidence="6">Protein kinase domain-containing protein</fullName>
    </recommendedName>
</protein>
<feature type="transmembrane region" description="Helical" evidence="5">
    <location>
        <begin position="266"/>
        <end position="284"/>
    </location>
</feature>
<evidence type="ECO:0000256" key="3">
    <source>
        <dbReference type="PROSITE-ProRule" id="PRU10141"/>
    </source>
</evidence>
<dbReference type="PROSITE" id="PS00107">
    <property type="entry name" value="PROTEIN_KINASE_ATP"/>
    <property type="match status" value="1"/>
</dbReference>
<accession>A0A813KH95</accession>
<dbReference type="InterPro" id="IPR000719">
    <property type="entry name" value="Prot_kinase_dom"/>
</dbReference>
<dbReference type="InterPro" id="IPR051681">
    <property type="entry name" value="Ser/Thr_Kinases-Pseudokinases"/>
</dbReference>
<evidence type="ECO:0000313" key="8">
    <source>
        <dbReference type="Proteomes" id="UP000626109"/>
    </source>
</evidence>
<dbReference type="GO" id="GO:0004674">
    <property type="term" value="F:protein serine/threonine kinase activity"/>
    <property type="evidence" value="ECO:0007669"/>
    <property type="project" value="TreeGrafter"/>
</dbReference>
<feature type="compositionally biased region" description="Polar residues" evidence="4">
    <location>
        <begin position="27"/>
        <end position="46"/>
    </location>
</feature>
<feature type="transmembrane region" description="Helical" evidence="5">
    <location>
        <begin position="106"/>
        <end position="128"/>
    </location>
</feature>
<dbReference type="Gene3D" id="1.10.510.10">
    <property type="entry name" value="Transferase(Phosphotransferase) domain 1"/>
    <property type="match status" value="1"/>
</dbReference>
<dbReference type="PROSITE" id="PS50011">
    <property type="entry name" value="PROTEIN_KINASE_DOM"/>
    <property type="match status" value="1"/>
</dbReference>
<dbReference type="GO" id="GO:0005524">
    <property type="term" value="F:ATP binding"/>
    <property type="evidence" value="ECO:0007669"/>
    <property type="project" value="UniProtKB-UniRule"/>
</dbReference>
<evidence type="ECO:0000256" key="1">
    <source>
        <dbReference type="ARBA" id="ARBA00022741"/>
    </source>
</evidence>
<comment type="caution">
    <text evidence="7">The sequence shown here is derived from an EMBL/GenBank/DDBJ whole genome shotgun (WGS) entry which is preliminary data.</text>
</comment>
<keyword evidence="1 3" id="KW-0547">Nucleotide-binding</keyword>
<reference evidence="7" key="1">
    <citation type="submission" date="2021-02" db="EMBL/GenBank/DDBJ databases">
        <authorList>
            <person name="Dougan E. K."/>
            <person name="Rhodes N."/>
            <person name="Thang M."/>
            <person name="Chan C."/>
        </authorList>
    </citation>
    <scope>NUCLEOTIDE SEQUENCE</scope>
</reference>
<dbReference type="InterPro" id="IPR011009">
    <property type="entry name" value="Kinase-like_dom_sf"/>
</dbReference>